<dbReference type="SUPFAM" id="SSF48613">
    <property type="entry name" value="Heme oxygenase-like"/>
    <property type="match status" value="1"/>
</dbReference>
<keyword evidence="2" id="KW-1185">Reference proteome</keyword>
<dbReference type="AlphaFoldDB" id="A0A8T2RKA8"/>
<dbReference type="EMBL" id="CM035431">
    <property type="protein sequence ID" value="KAH7296005.1"/>
    <property type="molecule type" value="Genomic_DNA"/>
</dbReference>
<dbReference type="PANTHER" id="PTHR43198:SF2">
    <property type="entry name" value="SI:CH1073-67J19.1-RELATED"/>
    <property type="match status" value="1"/>
</dbReference>
<dbReference type="GO" id="GO:0005829">
    <property type="term" value="C:cytosol"/>
    <property type="evidence" value="ECO:0007669"/>
    <property type="project" value="TreeGrafter"/>
</dbReference>
<name>A0A8T2RKA8_CERRI</name>
<reference evidence="1" key="1">
    <citation type="submission" date="2021-08" db="EMBL/GenBank/DDBJ databases">
        <title>WGS assembly of Ceratopteris richardii.</title>
        <authorList>
            <person name="Marchant D.B."/>
            <person name="Chen G."/>
            <person name="Jenkins J."/>
            <person name="Shu S."/>
            <person name="Leebens-Mack J."/>
            <person name="Grimwood J."/>
            <person name="Schmutz J."/>
            <person name="Soltis P."/>
            <person name="Soltis D."/>
            <person name="Chen Z.-H."/>
        </authorList>
    </citation>
    <scope>NUCLEOTIDE SEQUENCE</scope>
    <source>
        <strain evidence="1">Whitten #5841</strain>
        <tissue evidence="1">Leaf</tissue>
    </source>
</reference>
<comment type="caution">
    <text evidence="1">The sequence shown here is derived from an EMBL/GenBank/DDBJ whole genome shotgun (WGS) entry which is preliminary data.</text>
</comment>
<dbReference type="Proteomes" id="UP000825935">
    <property type="component" value="Chromosome 26"/>
</dbReference>
<dbReference type="Gene3D" id="1.20.910.10">
    <property type="entry name" value="Heme oxygenase-like"/>
    <property type="match status" value="1"/>
</dbReference>
<evidence type="ECO:0008006" key="3">
    <source>
        <dbReference type="Google" id="ProtNLM"/>
    </source>
</evidence>
<evidence type="ECO:0000313" key="2">
    <source>
        <dbReference type="Proteomes" id="UP000825935"/>
    </source>
</evidence>
<organism evidence="1 2">
    <name type="scientific">Ceratopteris richardii</name>
    <name type="common">Triangle waterfern</name>
    <dbReference type="NCBI Taxonomy" id="49495"/>
    <lineage>
        <taxon>Eukaryota</taxon>
        <taxon>Viridiplantae</taxon>
        <taxon>Streptophyta</taxon>
        <taxon>Embryophyta</taxon>
        <taxon>Tracheophyta</taxon>
        <taxon>Polypodiopsida</taxon>
        <taxon>Polypodiidae</taxon>
        <taxon>Polypodiales</taxon>
        <taxon>Pteridineae</taxon>
        <taxon>Pteridaceae</taxon>
        <taxon>Parkerioideae</taxon>
        <taxon>Ceratopteris</taxon>
    </lineage>
</organism>
<sequence>MHKYTHTETHTSRLSLSSLARVTMIAMRMLKVSTSTSMARRIQRGGWSLSVYIWDQSKDLLEEARKTTFIDGVRNGDLDPNFYARYMLQVGLYCREVSRIWNAVMTTNKEGIDDEIKQFAKQQLVNTQTDKRNIYEGWNVTGIKAGSEVTKYINSVETSFHEYGPNVLISTYACAKLWPQLTCELKQVLENDLRDRNPYKVWVDANETFGSTARAQAQLMDGHKGFDHEKAHLMFRNAMQNEIDLFNRGGKAP</sequence>
<dbReference type="InterPro" id="IPR016084">
    <property type="entry name" value="Haem_Oase-like_multi-hlx"/>
</dbReference>
<dbReference type="OrthoDB" id="5984652at2759"/>
<proteinExistence type="predicted"/>
<accession>A0A8T2RKA8</accession>
<dbReference type="PANTHER" id="PTHR43198">
    <property type="entry name" value="BIFUNCTIONAL TH2 PROTEIN"/>
    <property type="match status" value="1"/>
</dbReference>
<evidence type="ECO:0000313" key="1">
    <source>
        <dbReference type="EMBL" id="KAH7296005.1"/>
    </source>
</evidence>
<dbReference type="InterPro" id="IPR050967">
    <property type="entry name" value="Thiamine_Salvage_TenA"/>
</dbReference>
<protein>
    <recommendedName>
        <fullName evidence="3">Thiaminase-2/PQQC domain-containing protein</fullName>
    </recommendedName>
</protein>
<gene>
    <name evidence="1" type="ORF">KP509_26G003700</name>
</gene>